<evidence type="ECO:0000313" key="1">
    <source>
        <dbReference type="Proteomes" id="UP000036681"/>
    </source>
</evidence>
<dbReference type="AlphaFoldDB" id="A0A0M3IJL8"/>
<evidence type="ECO:0000313" key="2">
    <source>
        <dbReference type="WBParaSite" id="ALUE_0001885701-mRNA-1"/>
    </source>
</evidence>
<dbReference type="WBParaSite" id="ALUE_0001885701-mRNA-1">
    <property type="protein sequence ID" value="ALUE_0001885701-mRNA-1"/>
    <property type="gene ID" value="ALUE_0001885701"/>
</dbReference>
<accession>A0A0M3IJL8</accession>
<sequence>MNDSPLEGCDSVLNWRNMTACVERILWNETISNYNLDECCVYLYPIRCSTSCTHYMRSPTRNDLSRLSFTIDCPTKKQIPLEDDCIASIKRKLHSCFGICIARKAAGLDYQPHQHCPSIIDPETLDPCIGDEV</sequence>
<reference evidence="2" key="1">
    <citation type="submission" date="2017-02" db="UniProtKB">
        <authorList>
            <consortium name="WormBaseParasite"/>
        </authorList>
    </citation>
    <scope>IDENTIFICATION</scope>
</reference>
<dbReference type="Proteomes" id="UP000036681">
    <property type="component" value="Unplaced"/>
</dbReference>
<proteinExistence type="predicted"/>
<name>A0A0M3IJL8_ASCLU</name>
<keyword evidence="1" id="KW-1185">Reference proteome</keyword>
<organism evidence="1 2">
    <name type="scientific">Ascaris lumbricoides</name>
    <name type="common">Giant roundworm</name>
    <dbReference type="NCBI Taxonomy" id="6252"/>
    <lineage>
        <taxon>Eukaryota</taxon>
        <taxon>Metazoa</taxon>
        <taxon>Ecdysozoa</taxon>
        <taxon>Nematoda</taxon>
        <taxon>Chromadorea</taxon>
        <taxon>Rhabditida</taxon>
        <taxon>Spirurina</taxon>
        <taxon>Ascaridomorpha</taxon>
        <taxon>Ascaridoidea</taxon>
        <taxon>Ascarididae</taxon>
        <taxon>Ascaris</taxon>
    </lineage>
</organism>
<protein>
    <submittedName>
        <fullName evidence="2">AAI domain-containing protein</fullName>
    </submittedName>
</protein>